<protein>
    <recommendedName>
        <fullName evidence="6">S-adenosyl-L-methionine-dependent methyltransferase</fullName>
        <ecNumber evidence="6">2.1.1.-</ecNumber>
    </recommendedName>
</protein>
<sequence>MADKQASRTAILVCQGRAVADGRLATGRFSDPVAQRFLHDDERAAVERARAGTVPQGMRPRMEYEMLNATAAVLATRTVLIDEAVADRPTTQLVILGAGLDGRAWRLPGLGDVVVYEVDQPASQQDKRERAGDLTPVAKELRWVPVEFGRDELGPALVAAGYDAALPSTWIWEGVLPYLTAAQVDSTLAAVGACSAPGSRLIATYPLPSRLAAIGRLGMRFYSVMSGDRDPLANEPHISTWTTREMAAILAGHGWTVTADHALYETSQSLGIAAPRTRFVGDSRAVIAERRA</sequence>
<evidence type="ECO:0000256" key="4">
    <source>
        <dbReference type="ARBA" id="ARBA00022679"/>
    </source>
</evidence>
<dbReference type="EMBL" id="WEGI01000010">
    <property type="protein sequence ID" value="MQY29140.1"/>
    <property type="molecule type" value="Genomic_DNA"/>
</dbReference>
<dbReference type="EC" id="2.1.1.-" evidence="6"/>
<dbReference type="PANTHER" id="PTHR43619">
    <property type="entry name" value="S-ADENOSYL-L-METHIONINE-DEPENDENT METHYLTRANSFERASE YKTD-RELATED"/>
    <property type="match status" value="1"/>
</dbReference>
<reference evidence="7 8" key="1">
    <citation type="submission" date="2019-10" db="EMBL/GenBank/DDBJ databases">
        <title>Nocardia macrotermitis sp. nov. and Nocardia aurantia sp. nov., isolated from the gut of fungus growing-termite Macrotermes natalensis.</title>
        <authorList>
            <person name="Benndorf R."/>
            <person name="Schwitalla J."/>
            <person name="Martin K."/>
            <person name="De Beer W."/>
            <person name="Kaster A.-K."/>
            <person name="Vollmers J."/>
            <person name="Poulsen M."/>
            <person name="Beemelmanns C."/>
        </authorList>
    </citation>
    <scope>NUCLEOTIDE SEQUENCE [LARGE SCALE GENOMIC DNA]</scope>
    <source>
        <strain evidence="7 8">RB56</strain>
    </source>
</reference>
<dbReference type="SUPFAM" id="SSF53335">
    <property type="entry name" value="S-adenosyl-L-methionine-dependent methyltransferases"/>
    <property type="match status" value="1"/>
</dbReference>
<keyword evidence="3 6" id="KW-0489">Methyltransferase</keyword>
<comment type="similarity">
    <text evidence="2 6">Belongs to the UPF0677 family.</text>
</comment>
<evidence type="ECO:0000313" key="8">
    <source>
        <dbReference type="Proteomes" id="UP000431401"/>
    </source>
</evidence>
<comment type="caution">
    <text evidence="7">The sequence shown here is derived from an EMBL/GenBank/DDBJ whole genome shotgun (WGS) entry which is preliminary data.</text>
</comment>
<dbReference type="AlphaFoldDB" id="A0A7K0DTP5"/>
<dbReference type="OrthoDB" id="9806164at2"/>
<organism evidence="7 8">
    <name type="scientific">Nocardia aurantia</name>
    <dbReference type="NCBI Taxonomy" id="2585199"/>
    <lineage>
        <taxon>Bacteria</taxon>
        <taxon>Bacillati</taxon>
        <taxon>Actinomycetota</taxon>
        <taxon>Actinomycetes</taxon>
        <taxon>Mycobacteriales</taxon>
        <taxon>Nocardiaceae</taxon>
        <taxon>Nocardia</taxon>
    </lineage>
</organism>
<proteinExistence type="inferred from homology"/>
<dbReference type="InterPro" id="IPR029063">
    <property type="entry name" value="SAM-dependent_MTases_sf"/>
</dbReference>
<evidence type="ECO:0000256" key="1">
    <source>
        <dbReference type="ARBA" id="ARBA00003907"/>
    </source>
</evidence>
<accession>A0A7K0DTP5</accession>
<name>A0A7K0DTP5_9NOCA</name>
<evidence type="ECO:0000256" key="5">
    <source>
        <dbReference type="ARBA" id="ARBA00022691"/>
    </source>
</evidence>
<dbReference type="InterPro" id="IPR007213">
    <property type="entry name" value="Ppm1/Ppm2/Tcmp"/>
</dbReference>
<dbReference type="GO" id="GO:0008168">
    <property type="term" value="F:methyltransferase activity"/>
    <property type="evidence" value="ECO:0007669"/>
    <property type="project" value="UniProtKB-UniRule"/>
</dbReference>
<evidence type="ECO:0000256" key="3">
    <source>
        <dbReference type="ARBA" id="ARBA00022603"/>
    </source>
</evidence>
<keyword evidence="4" id="KW-0808">Transferase</keyword>
<gene>
    <name evidence="7" type="ORF">NRB56_47290</name>
</gene>
<dbReference type="Proteomes" id="UP000431401">
    <property type="component" value="Unassembled WGS sequence"/>
</dbReference>
<keyword evidence="5 6" id="KW-0949">S-adenosyl-L-methionine</keyword>
<dbReference type="Pfam" id="PF04072">
    <property type="entry name" value="LCM"/>
    <property type="match status" value="1"/>
</dbReference>
<evidence type="ECO:0000256" key="6">
    <source>
        <dbReference type="RuleBase" id="RU362030"/>
    </source>
</evidence>
<evidence type="ECO:0000256" key="2">
    <source>
        <dbReference type="ARBA" id="ARBA00008138"/>
    </source>
</evidence>
<dbReference type="InterPro" id="IPR011610">
    <property type="entry name" value="SAM_mthyl_Trfase_ML2640-like"/>
</dbReference>
<dbReference type="PANTHER" id="PTHR43619:SF2">
    <property type="entry name" value="S-ADENOSYL-L-METHIONINE-DEPENDENT METHYLTRANSFERASES SUPERFAMILY PROTEIN"/>
    <property type="match status" value="1"/>
</dbReference>
<dbReference type="RefSeq" id="WP_153345671.1">
    <property type="nucleotide sequence ID" value="NZ_WEGI01000010.1"/>
</dbReference>
<dbReference type="NCBIfam" id="TIGR00027">
    <property type="entry name" value="mthyl_TIGR00027"/>
    <property type="match status" value="1"/>
</dbReference>
<dbReference type="Gene3D" id="3.40.50.150">
    <property type="entry name" value="Vaccinia Virus protein VP39"/>
    <property type="match status" value="1"/>
</dbReference>
<dbReference type="GO" id="GO:0032259">
    <property type="term" value="P:methylation"/>
    <property type="evidence" value="ECO:0007669"/>
    <property type="project" value="UniProtKB-KW"/>
</dbReference>
<comment type="function">
    <text evidence="1 6">Exhibits S-adenosyl-L-methionine-dependent methyltransferase activity.</text>
</comment>
<evidence type="ECO:0000313" key="7">
    <source>
        <dbReference type="EMBL" id="MQY29140.1"/>
    </source>
</evidence>
<keyword evidence="8" id="KW-1185">Reference proteome</keyword>